<dbReference type="InParanoid" id="G4ZJI6"/>
<accession>G4ZJI6</accession>
<keyword evidence="2" id="KW-1185">Reference proteome</keyword>
<proteinExistence type="predicted"/>
<protein>
    <submittedName>
        <fullName evidence="1">Uncharacterized protein</fullName>
    </submittedName>
</protein>
<dbReference type="SMR" id="G4ZJI6"/>
<dbReference type="AlphaFoldDB" id="G4ZJI6"/>
<organism evidence="1 2">
    <name type="scientific">Phytophthora sojae (strain P6497)</name>
    <name type="common">Soybean stem and root rot agent</name>
    <name type="synonym">Phytophthora megasperma f. sp. glycines</name>
    <dbReference type="NCBI Taxonomy" id="1094619"/>
    <lineage>
        <taxon>Eukaryota</taxon>
        <taxon>Sar</taxon>
        <taxon>Stramenopiles</taxon>
        <taxon>Oomycota</taxon>
        <taxon>Peronosporomycetes</taxon>
        <taxon>Peronosporales</taxon>
        <taxon>Peronosporaceae</taxon>
        <taxon>Phytophthora</taxon>
    </lineage>
</organism>
<dbReference type="KEGG" id="psoj:PHYSODRAFT_255522"/>
<dbReference type="OMA" id="NADINTW"/>
<dbReference type="Proteomes" id="UP000002640">
    <property type="component" value="Unassembled WGS sequence"/>
</dbReference>
<evidence type="ECO:0000313" key="2">
    <source>
        <dbReference type="Proteomes" id="UP000002640"/>
    </source>
</evidence>
<dbReference type="EMBL" id="JH159154">
    <property type="protein sequence ID" value="EGZ18851.1"/>
    <property type="molecule type" value="Genomic_DNA"/>
</dbReference>
<evidence type="ECO:0000313" key="1">
    <source>
        <dbReference type="EMBL" id="EGZ18851.1"/>
    </source>
</evidence>
<reference evidence="1 2" key="1">
    <citation type="journal article" date="2006" name="Science">
        <title>Phytophthora genome sequences uncover evolutionary origins and mechanisms of pathogenesis.</title>
        <authorList>
            <person name="Tyler B.M."/>
            <person name="Tripathy S."/>
            <person name="Zhang X."/>
            <person name="Dehal P."/>
            <person name="Jiang R.H."/>
            <person name="Aerts A."/>
            <person name="Arredondo F.D."/>
            <person name="Baxter L."/>
            <person name="Bensasson D."/>
            <person name="Beynon J.L."/>
            <person name="Chapman J."/>
            <person name="Damasceno C.M."/>
            <person name="Dorrance A.E."/>
            <person name="Dou D."/>
            <person name="Dickerman A.W."/>
            <person name="Dubchak I.L."/>
            <person name="Garbelotto M."/>
            <person name="Gijzen M."/>
            <person name="Gordon S.G."/>
            <person name="Govers F."/>
            <person name="Grunwald N.J."/>
            <person name="Huang W."/>
            <person name="Ivors K.L."/>
            <person name="Jones R.W."/>
            <person name="Kamoun S."/>
            <person name="Krampis K."/>
            <person name="Lamour K.H."/>
            <person name="Lee M.K."/>
            <person name="McDonald W.H."/>
            <person name="Medina M."/>
            <person name="Meijer H.J."/>
            <person name="Nordberg E.K."/>
            <person name="Maclean D.J."/>
            <person name="Ospina-Giraldo M.D."/>
            <person name="Morris P.F."/>
            <person name="Phuntumart V."/>
            <person name="Putnam N.H."/>
            <person name="Rash S."/>
            <person name="Rose J.K."/>
            <person name="Sakihama Y."/>
            <person name="Salamov A.A."/>
            <person name="Savidor A."/>
            <person name="Scheuring C.F."/>
            <person name="Smith B.M."/>
            <person name="Sobral B.W."/>
            <person name="Terry A."/>
            <person name="Torto-Alalibo T.A."/>
            <person name="Win J."/>
            <person name="Xu Z."/>
            <person name="Zhang H."/>
            <person name="Grigoriev I.V."/>
            <person name="Rokhsar D.S."/>
            <person name="Boore J.L."/>
        </authorList>
    </citation>
    <scope>NUCLEOTIDE SEQUENCE [LARGE SCALE GENOMIC DNA]</scope>
    <source>
        <strain evidence="1 2">P6497</strain>
    </source>
</reference>
<name>G4ZJI6_PHYSP</name>
<dbReference type="GeneID" id="20638626"/>
<sequence length="220" mass="25191">MPTLSCSATNVIAAGSLQNWAAETTEAWKSQVQDEWRRQKRLNNSLRFRARKKNELMQLRIEREHLEMEVKRRLTAPESSALEHNRAMCQLALESEALRADNLYLQLKVRQFECFVSPERALAGASTSPTTFGWTAHRASSLTENKQEMLQARLTTRIQCSLFVADTTVTNADINTWPLLVTPPNWSHSQRGEVTTQVLQELDEGWGFSSRKTRRFVKAI</sequence>
<dbReference type="RefSeq" id="XP_009527909.1">
    <property type="nucleotide sequence ID" value="XM_009529614.1"/>
</dbReference>
<gene>
    <name evidence="1" type="ORF">PHYSODRAFT_255522</name>
</gene>